<accession>A0A0F9F8Z0</accession>
<gene>
    <name evidence="1" type="ORF">LCGC14_2272890</name>
</gene>
<sequence length="60" mass="7219">MGHYDSCFDSSSIEREKKQKTNELKWLAEKTKKLNSRQLHFLNKAIDNKLWSIFNTLKEF</sequence>
<reference evidence="1" key="1">
    <citation type="journal article" date="2015" name="Nature">
        <title>Complex archaea that bridge the gap between prokaryotes and eukaryotes.</title>
        <authorList>
            <person name="Spang A."/>
            <person name="Saw J.H."/>
            <person name="Jorgensen S.L."/>
            <person name="Zaremba-Niedzwiedzka K."/>
            <person name="Martijn J."/>
            <person name="Lind A.E."/>
            <person name="van Eijk R."/>
            <person name="Schleper C."/>
            <person name="Guy L."/>
            <person name="Ettema T.J."/>
        </authorList>
    </citation>
    <scope>NUCLEOTIDE SEQUENCE</scope>
</reference>
<proteinExistence type="predicted"/>
<evidence type="ECO:0000313" key="1">
    <source>
        <dbReference type="EMBL" id="KKL53695.1"/>
    </source>
</evidence>
<name>A0A0F9F8Z0_9ZZZZ</name>
<protein>
    <submittedName>
        <fullName evidence="1">Uncharacterized protein</fullName>
    </submittedName>
</protein>
<comment type="caution">
    <text evidence="1">The sequence shown here is derived from an EMBL/GenBank/DDBJ whole genome shotgun (WGS) entry which is preliminary data.</text>
</comment>
<organism evidence="1">
    <name type="scientific">marine sediment metagenome</name>
    <dbReference type="NCBI Taxonomy" id="412755"/>
    <lineage>
        <taxon>unclassified sequences</taxon>
        <taxon>metagenomes</taxon>
        <taxon>ecological metagenomes</taxon>
    </lineage>
</organism>
<dbReference type="AlphaFoldDB" id="A0A0F9F8Z0"/>
<dbReference type="EMBL" id="LAZR01031458">
    <property type="protein sequence ID" value="KKL53695.1"/>
    <property type="molecule type" value="Genomic_DNA"/>
</dbReference>